<evidence type="ECO:0000313" key="1">
    <source>
        <dbReference type="EMBL" id="KAA8902871.1"/>
    </source>
</evidence>
<name>A0A642UPJ1_9ASCO</name>
<sequence>MLFPTFWSREPYWTAVSRAKSAEPAVTVPSETLKDIRARTMSQNHLKTIYHHPILKEYGQADVNEFWLNIRRFIRDPEELLAILGLMNDKALTLKLLNQTLKHRRKLLDTYKEQPLPDSQLTEELRLLYIDETCQYQPAFPHNSPAKILDWEKKLMTSLRLDDSNVWRLDSEKVWAVAEVYCLLTNRNNKISTAKQQSVDYLCINLNRNSIGTLSLDEFLEKMHDIFSVDPYKHDYP</sequence>
<dbReference type="VEuPathDB" id="FungiDB:TRICI_005795"/>
<dbReference type="EMBL" id="SWFS01000456">
    <property type="protein sequence ID" value="KAA8902871.1"/>
    <property type="molecule type" value="Genomic_DNA"/>
</dbReference>
<proteinExistence type="predicted"/>
<keyword evidence="2" id="KW-1185">Reference proteome</keyword>
<evidence type="ECO:0000313" key="2">
    <source>
        <dbReference type="Proteomes" id="UP000761534"/>
    </source>
</evidence>
<comment type="caution">
    <text evidence="1">The sequence shown here is derived from an EMBL/GenBank/DDBJ whole genome shotgun (WGS) entry which is preliminary data.</text>
</comment>
<organism evidence="1 2">
    <name type="scientific">Trichomonascus ciferrii</name>
    <dbReference type="NCBI Taxonomy" id="44093"/>
    <lineage>
        <taxon>Eukaryota</taxon>
        <taxon>Fungi</taxon>
        <taxon>Dikarya</taxon>
        <taxon>Ascomycota</taxon>
        <taxon>Saccharomycotina</taxon>
        <taxon>Dipodascomycetes</taxon>
        <taxon>Dipodascales</taxon>
        <taxon>Trichomonascaceae</taxon>
        <taxon>Trichomonascus</taxon>
        <taxon>Trichomonascus ciferrii complex</taxon>
    </lineage>
</organism>
<reference evidence="1" key="1">
    <citation type="journal article" date="2019" name="G3 (Bethesda)">
        <title>Genome Assemblies of Two Rare Opportunistic Yeast Pathogens: Diutina rugosa (syn. Candida rugosa) and Trichomonascus ciferrii (syn. Candida ciferrii).</title>
        <authorList>
            <person name="Mixao V."/>
            <person name="Saus E."/>
            <person name="Hansen A.P."/>
            <person name="Lass-Florl C."/>
            <person name="Gabaldon T."/>
        </authorList>
    </citation>
    <scope>NUCLEOTIDE SEQUENCE</scope>
    <source>
        <strain evidence="1">CBS 4856</strain>
    </source>
</reference>
<protein>
    <submittedName>
        <fullName evidence="1">Uncharacterized protein</fullName>
    </submittedName>
</protein>
<dbReference type="Proteomes" id="UP000761534">
    <property type="component" value="Unassembled WGS sequence"/>
</dbReference>
<dbReference type="AlphaFoldDB" id="A0A642UPJ1"/>
<gene>
    <name evidence="1" type="ORF">TRICI_005795</name>
</gene>
<accession>A0A642UPJ1</accession>